<gene>
    <name evidence="2" type="ORF">EVAR_98197_1</name>
</gene>
<evidence type="ECO:0000313" key="3">
    <source>
        <dbReference type="Proteomes" id="UP000299102"/>
    </source>
</evidence>
<accession>A0A4C1Y7T9</accession>
<organism evidence="2 3">
    <name type="scientific">Eumeta variegata</name>
    <name type="common">Bagworm moth</name>
    <name type="synonym">Eumeta japonica</name>
    <dbReference type="NCBI Taxonomy" id="151549"/>
    <lineage>
        <taxon>Eukaryota</taxon>
        <taxon>Metazoa</taxon>
        <taxon>Ecdysozoa</taxon>
        <taxon>Arthropoda</taxon>
        <taxon>Hexapoda</taxon>
        <taxon>Insecta</taxon>
        <taxon>Pterygota</taxon>
        <taxon>Neoptera</taxon>
        <taxon>Endopterygota</taxon>
        <taxon>Lepidoptera</taxon>
        <taxon>Glossata</taxon>
        <taxon>Ditrysia</taxon>
        <taxon>Tineoidea</taxon>
        <taxon>Psychidae</taxon>
        <taxon>Oiketicinae</taxon>
        <taxon>Eumeta</taxon>
    </lineage>
</organism>
<proteinExistence type="predicted"/>
<dbReference type="Proteomes" id="UP000299102">
    <property type="component" value="Unassembled WGS sequence"/>
</dbReference>
<name>A0A4C1Y7T9_EUMVA</name>
<keyword evidence="3" id="KW-1185">Reference proteome</keyword>
<sequence length="104" mass="12285">MKLFKGFVVCCWIVAIDTKTMYVRGIFKIEKGQNFRKKQEPKVRGFVPQKEKRNSYRIFLLSVRPPAGASVHLSVWRKCPKFMRALKRRPAEASLEAPRRYYGY</sequence>
<dbReference type="EMBL" id="BGZK01001081">
    <property type="protein sequence ID" value="GBP70617.1"/>
    <property type="molecule type" value="Genomic_DNA"/>
</dbReference>
<keyword evidence="1" id="KW-0732">Signal</keyword>
<feature type="signal peptide" evidence="1">
    <location>
        <begin position="1"/>
        <end position="18"/>
    </location>
</feature>
<reference evidence="2 3" key="1">
    <citation type="journal article" date="2019" name="Commun. Biol.">
        <title>The bagworm genome reveals a unique fibroin gene that provides high tensile strength.</title>
        <authorList>
            <person name="Kono N."/>
            <person name="Nakamura H."/>
            <person name="Ohtoshi R."/>
            <person name="Tomita M."/>
            <person name="Numata K."/>
            <person name="Arakawa K."/>
        </authorList>
    </citation>
    <scope>NUCLEOTIDE SEQUENCE [LARGE SCALE GENOMIC DNA]</scope>
</reference>
<evidence type="ECO:0000313" key="2">
    <source>
        <dbReference type="EMBL" id="GBP70617.1"/>
    </source>
</evidence>
<dbReference type="AlphaFoldDB" id="A0A4C1Y7T9"/>
<comment type="caution">
    <text evidence="2">The sequence shown here is derived from an EMBL/GenBank/DDBJ whole genome shotgun (WGS) entry which is preliminary data.</text>
</comment>
<evidence type="ECO:0000256" key="1">
    <source>
        <dbReference type="SAM" id="SignalP"/>
    </source>
</evidence>
<feature type="chain" id="PRO_5020027009" evidence="1">
    <location>
        <begin position="19"/>
        <end position="104"/>
    </location>
</feature>
<protein>
    <submittedName>
        <fullName evidence="2">Uncharacterized protein</fullName>
    </submittedName>
</protein>